<dbReference type="EMBL" id="CAJNOQ010041122">
    <property type="protein sequence ID" value="CAF1622533.1"/>
    <property type="molecule type" value="Genomic_DNA"/>
</dbReference>
<dbReference type="AlphaFoldDB" id="A0A816CKR8"/>
<evidence type="ECO:0000313" key="1">
    <source>
        <dbReference type="EMBL" id="CAF1622533.1"/>
    </source>
</evidence>
<name>A0A816CKR8_9BILA</name>
<accession>A0A816CKR8</accession>
<comment type="caution">
    <text evidence="1">The sequence shown here is derived from an EMBL/GenBank/DDBJ whole genome shotgun (WGS) entry which is preliminary data.</text>
</comment>
<dbReference type="Proteomes" id="UP000663829">
    <property type="component" value="Unassembled WGS sequence"/>
</dbReference>
<dbReference type="EMBL" id="CAJOBC010108395">
    <property type="protein sequence ID" value="CAF4513953.1"/>
    <property type="molecule type" value="Genomic_DNA"/>
</dbReference>
<organism evidence="1 3">
    <name type="scientific">Didymodactylos carnosus</name>
    <dbReference type="NCBI Taxonomy" id="1234261"/>
    <lineage>
        <taxon>Eukaryota</taxon>
        <taxon>Metazoa</taxon>
        <taxon>Spiralia</taxon>
        <taxon>Gnathifera</taxon>
        <taxon>Rotifera</taxon>
        <taxon>Eurotatoria</taxon>
        <taxon>Bdelloidea</taxon>
        <taxon>Philodinida</taxon>
        <taxon>Philodinidae</taxon>
        <taxon>Didymodactylos</taxon>
    </lineage>
</organism>
<dbReference type="Proteomes" id="UP000681722">
    <property type="component" value="Unassembled WGS sequence"/>
</dbReference>
<gene>
    <name evidence="1" type="ORF">GPM918_LOCUS43824</name>
    <name evidence="2" type="ORF">SRO942_LOCUS45448</name>
</gene>
<evidence type="ECO:0000313" key="3">
    <source>
        <dbReference type="Proteomes" id="UP000663829"/>
    </source>
</evidence>
<proteinExistence type="predicted"/>
<keyword evidence="3" id="KW-1185">Reference proteome</keyword>
<evidence type="ECO:0000313" key="2">
    <source>
        <dbReference type="EMBL" id="CAF4513953.1"/>
    </source>
</evidence>
<reference evidence="1" key="1">
    <citation type="submission" date="2021-02" db="EMBL/GenBank/DDBJ databases">
        <authorList>
            <person name="Nowell W R."/>
        </authorList>
    </citation>
    <scope>NUCLEOTIDE SEQUENCE</scope>
</reference>
<protein>
    <submittedName>
        <fullName evidence="1">Uncharacterized protein</fullName>
    </submittedName>
</protein>
<sequence>DFDAISTEELIEIHLQCDSSIKYKINAFRSSLLQDILNSVDVLKSCEVASLDDIAIVMKINEQNDEIITDFNQPLSIFKLSNDALNFKICSLASISAYDGKYHTQIITRDSNLTIENIIQETCQDFTINNCYYLAVINTMKIIKNYIKYNQLNKTHYYLLNNKEIYIVSIDSNLIAKQPSHYITTKMLNNYLIFYQDKI</sequence>
<feature type="non-terminal residue" evidence="1">
    <location>
        <position position="1"/>
    </location>
</feature>